<evidence type="ECO:0000256" key="1">
    <source>
        <dbReference type="SAM" id="MobiDB-lite"/>
    </source>
</evidence>
<organism evidence="2 3">
    <name type="scientific">Actinoallomurus iriomotensis</name>
    <dbReference type="NCBI Taxonomy" id="478107"/>
    <lineage>
        <taxon>Bacteria</taxon>
        <taxon>Bacillati</taxon>
        <taxon>Actinomycetota</taxon>
        <taxon>Actinomycetes</taxon>
        <taxon>Streptosporangiales</taxon>
        <taxon>Thermomonosporaceae</taxon>
        <taxon>Actinoallomurus</taxon>
    </lineage>
</organism>
<evidence type="ECO:0000313" key="2">
    <source>
        <dbReference type="EMBL" id="GLY71851.1"/>
    </source>
</evidence>
<reference evidence="2" key="1">
    <citation type="submission" date="2023-03" db="EMBL/GenBank/DDBJ databases">
        <title>Actinoallomurus iriomotensis NBRC 103681.</title>
        <authorList>
            <person name="Ichikawa N."/>
            <person name="Sato H."/>
            <person name="Tonouchi N."/>
        </authorList>
    </citation>
    <scope>NUCLEOTIDE SEQUENCE</scope>
    <source>
        <strain evidence="2">NBRC 103681</strain>
    </source>
</reference>
<dbReference type="Proteomes" id="UP001165135">
    <property type="component" value="Unassembled WGS sequence"/>
</dbReference>
<proteinExistence type="predicted"/>
<feature type="region of interest" description="Disordered" evidence="1">
    <location>
        <begin position="1"/>
        <end position="61"/>
    </location>
</feature>
<evidence type="ECO:0000313" key="3">
    <source>
        <dbReference type="Proteomes" id="UP001165135"/>
    </source>
</evidence>
<accession>A0A9W6R9Q1</accession>
<dbReference type="AlphaFoldDB" id="A0A9W6R9Q1"/>
<protein>
    <submittedName>
        <fullName evidence="2">Uncharacterized protein</fullName>
    </submittedName>
</protein>
<sequence length="118" mass="12974">MAVDTGHPMDSSEAVYCSERQPPSGPGSTATLRLPRFPSATATTPQVRDPPVRAPDGAEAERRRLRYSVGLDVFVTALAHPCSRLGETLRSRHTCQESQICEAAHRSRRRCCTAIREL</sequence>
<dbReference type="EMBL" id="BSTJ01000001">
    <property type="protein sequence ID" value="GLY71851.1"/>
    <property type="molecule type" value="Genomic_DNA"/>
</dbReference>
<gene>
    <name evidence="2" type="ORF">Airi01_001180</name>
</gene>
<name>A0A9W6R9Q1_9ACTN</name>
<comment type="caution">
    <text evidence="2">The sequence shown here is derived from an EMBL/GenBank/DDBJ whole genome shotgun (WGS) entry which is preliminary data.</text>
</comment>